<organism evidence="2 3">
    <name type="scientific">Candidatus Hakubella thermalkaliphila</name>
    <dbReference type="NCBI Taxonomy" id="2754717"/>
    <lineage>
        <taxon>Bacteria</taxon>
        <taxon>Bacillati</taxon>
        <taxon>Actinomycetota</taxon>
        <taxon>Actinomycetota incertae sedis</taxon>
        <taxon>Candidatus Hakubellales</taxon>
        <taxon>Candidatus Hakubellaceae</taxon>
        <taxon>Candidatus Hakubella</taxon>
    </lineage>
</organism>
<evidence type="ECO:0000313" key="2">
    <source>
        <dbReference type="EMBL" id="GFP24271.1"/>
    </source>
</evidence>
<dbReference type="Gene3D" id="2.30.42.10">
    <property type="match status" value="1"/>
</dbReference>
<proteinExistence type="predicted"/>
<dbReference type="AlphaFoldDB" id="A0A6V8NYE9"/>
<dbReference type="InterPro" id="IPR036034">
    <property type="entry name" value="PDZ_sf"/>
</dbReference>
<reference evidence="2 3" key="1">
    <citation type="journal article" date="2020" name="Front. Microbiol.">
        <title>Single-cell genomics of novel Actinobacteria with the Wood-Ljungdahl pathway discovered in a serpentinizing system.</title>
        <authorList>
            <person name="Merino N."/>
            <person name="Kawai M."/>
            <person name="Boyd E.S."/>
            <person name="Colman D.R."/>
            <person name="McGlynn S.E."/>
            <person name="Nealson K.H."/>
            <person name="Kurokawa K."/>
            <person name="Hongoh Y."/>
        </authorList>
    </citation>
    <scope>NUCLEOTIDE SEQUENCE [LARGE SCALE GENOMIC DNA]</scope>
    <source>
        <strain evidence="2 3">S09_30</strain>
    </source>
</reference>
<protein>
    <recommendedName>
        <fullName evidence="1">PDZ domain-containing protein</fullName>
    </recommendedName>
</protein>
<comment type="caution">
    <text evidence="2">The sequence shown here is derived from an EMBL/GenBank/DDBJ whole genome shotgun (WGS) entry which is preliminary data.</text>
</comment>
<dbReference type="Proteomes" id="UP000585609">
    <property type="component" value="Unassembled WGS sequence"/>
</dbReference>
<dbReference type="SUPFAM" id="SSF50156">
    <property type="entry name" value="PDZ domain-like"/>
    <property type="match status" value="1"/>
</dbReference>
<feature type="non-terminal residue" evidence="2">
    <location>
        <position position="1"/>
    </location>
</feature>
<dbReference type="SMART" id="SM00228">
    <property type="entry name" value="PDZ"/>
    <property type="match status" value="1"/>
</dbReference>
<gene>
    <name evidence="2" type="ORF">HKBW3S09_01738</name>
</gene>
<dbReference type="InterPro" id="IPR001478">
    <property type="entry name" value="PDZ"/>
</dbReference>
<dbReference type="Pfam" id="PF13180">
    <property type="entry name" value="PDZ_2"/>
    <property type="match status" value="1"/>
</dbReference>
<name>A0A6V8NYE9_9ACTN</name>
<evidence type="ECO:0000313" key="3">
    <source>
        <dbReference type="Proteomes" id="UP000585609"/>
    </source>
</evidence>
<dbReference type="EMBL" id="BLRW01000449">
    <property type="protein sequence ID" value="GFP24271.1"/>
    <property type="molecule type" value="Genomic_DNA"/>
</dbReference>
<evidence type="ECO:0000259" key="1">
    <source>
        <dbReference type="PROSITE" id="PS50106"/>
    </source>
</evidence>
<feature type="domain" description="PDZ" evidence="1">
    <location>
        <begin position="1"/>
        <end position="61"/>
    </location>
</feature>
<sequence>EEGFRVEYVEPGGPADSAGIREEDIITKVDDTDIKRYGDLIKALAKKGVGGTVTVIVARDHKELQFEVTLIERPAELQG</sequence>
<dbReference type="PROSITE" id="PS50106">
    <property type="entry name" value="PDZ"/>
    <property type="match status" value="1"/>
</dbReference>
<accession>A0A6V8NYE9</accession>